<keyword evidence="4" id="KW-1185">Reference proteome</keyword>
<feature type="coiled-coil region" evidence="1">
    <location>
        <begin position="22"/>
        <end position="64"/>
    </location>
</feature>
<evidence type="ECO:0000256" key="2">
    <source>
        <dbReference type="SAM" id="MobiDB-lite"/>
    </source>
</evidence>
<feature type="region of interest" description="Disordered" evidence="2">
    <location>
        <begin position="115"/>
        <end position="146"/>
    </location>
</feature>
<sequence length="146" mass="16711">MANIQSKDDLLRELNYKLVAEIDKLRKENAEILKLKKKYTEIETENIELKAKNMKVKADNAEGRDKFSSLQLISNLSTVNSYNTPISLEDKMINDLPLVESEKVDVVQLSHDFKTVNDQDESKTRSSASPTKLLLNQKIPYNQKAK</sequence>
<gene>
    <name evidence="3" type="ORF">CPELLU_LOCUS788</name>
</gene>
<name>A0A9N8Z2S6_9GLOM</name>
<dbReference type="AlphaFoldDB" id="A0A9N8Z2S6"/>
<evidence type="ECO:0000256" key="1">
    <source>
        <dbReference type="SAM" id="Coils"/>
    </source>
</evidence>
<feature type="compositionally biased region" description="Basic and acidic residues" evidence="2">
    <location>
        <begin position="115"/>
        <end position="124"/>
    </location>
</feature>
<reference evidence="3" key="1">
    <citation type="submission" date="2021-06" db="EMBL/GenBank/DDBJ databases">
        <authorList>
            <person name="Kallberg Y."/>
            <person name="Tangrot J."/>
            <person name="Rosling A."/>
        </authorList>
    </citation>
    <scope>NUCLEOTIDE SEQUENCE</scope>
    <source>
        <strain evidence="3">FL966</strain>
    </source>
</reference>
<evidence type="ECO:0000313" key="3">
    <source>
        <dbReference type="EMBL" id="CAG8464706.1"/>
    </source>
</evidence>
<evidence type="ECO:0000313" key="4">
    <source>
        <dbReference type="Proteomes" id="UP000789759"/>
    </source>
</evidence>
<accession>A0A9N8Z2S6</accession>
<dbReference type="EMBL" id="CAJVQA010000250">
    <property type="protein sequence ID" value="CAG8464706.1"/>
    <property type="molecule type" value="Genomic_DNA"/>
</dbReference>
<dbReference type="OrthoDB" id="2435563at2759"/>
<dbReference type="Proteomes" id="UP000789759">
    <property type="component" value="Unassembled WGS sequence"/>
</dbReference>
<comment type="caution">
    <text evidence="3">The sequence shown here is derived from an EMBL/GenBank/DDBJ whole genome shotgun (WGS) entry which is preliminary data.</text>
</comment>
<organism evidence="3 4">
    <name type="scientific">Cetraspora pellucida</name>
    <dbReference type="NCBI Taxonomy" id="1433469"/>
    <lineage>
        <taxon>Eukaryota</taxon>
        <taxon>Fungi</taxon>
        <taxon>Fungi incertae sedis</taxon>
        <taxon>Mucoromycota</taxon>
        <taxon>Glomeromycotina</taxon>
        <taxon>Glomeromycetes</taxon>
        <taxon>Diversisporales</taxon>
        <taxon>Gigasporaceae</taxon>
        <taxon>Cetraspora</taxon>
    </lineage>
</organism>
<protein>
    <submittedName>
        <fullName evidence="3">13326_t:CDS:1</fullName>
    </submittedName>
</protein>
<keyword evidence="1" id="KW-0175">Coiled coil</keyword>
<proteinExistence type="predicted"/>